<evidence type="ECO:0000256" key="2">
    <source>
        <dbReference type="SAM" id="Coils"/>
    </source>
</evidence>
<dbReference type="Pfam" id="PF00582">
    <property type="entry name" value="Usp"/>
    <property type="match status" value="1"/>
</dbReference>
<organism evidence="4 5">
    <name type="scientific">Fulvivirga kasyanovii</name>
    <dbReference type="NCBI Taxonomy" id="396812"/>
    <lineage>
        <taxon>Bacteria</taxon>
        <taxon>Pseudomonadati</taxon>
        <taxon>Bacteroidota</taxon>
        <taxon>Cytophagia</taxon>
        <taxon>Cytophagales</taxon>
        <taxon>Fulvivirgaceae</taxon>
        <taxon>Fulvivirga</taxon>
    </lineage>
</organism>
<feature type="coiled-coil region" evidence="2">
    <location>
        <begin position="56"/>
        <end position="90"/>
    </location>
</feature>
<dbReference type="EMBL" id="SMLW01000532">
    <property type="protein sequence ID" value="MTI25683.1"/>
    <property type="molecule type" value="Genomic_DNA"/>
</dbReference>
<evidence type="ECO:0000313" key="4">
    <source>
        <dbReference type="EMBL" id="MTI25683.1"/>
    </source>
</evidence>
<evidence type="ECO:0000259" key="3">
    <source>
        <dbReference type="Pfam" id="PF00582"/>
    </source>
</evidence>
<dbReference type="SUPFAM" id="SSF52402">
    <property type="entry name" value="Adenine nucleotide alpha hydrolases-like"/>
    <property type="match status" value="2"/>
</dbReference>
<name>A0ABW9RQV8_9BACT</name>
<dbReference type="CDD" id="cd00293">
    <property type="entry name" value="USP-like"/>
    <property type="match status" value="1"/>
</dbReference>
<keyword evidence="5" id="KW-1185">Reference proteome</keyword>
<dbReference type="Gene3D" id="3.40.50.12370">
    <property type="match status" value="1"/>
</dbReference>
<reference evidence="4 5" key="1">
    <citation type="submission" date="2019-02" db="EMBL/GenBank/DDBJ databases">
        <authorList>
            <person name="Goldberg S.R."/>
            <person name="Haltli B.A."/>
            <person name="Correa H."/>
            <person name="Russell K.G."/>
        </authorList>
    </citation>
    <scope>NUCLEOTIDE SEQUENCE [LARGE SCALE GENOMIC DNA]</scope>
    <source>
        <strain evidence="4 5">JCM 16186</strain>
    </source>
</reference>
<dbReference type="PANTHER" id="PTHR46268">
    <property type="entry name" value="STRESS RESPONSE PROTEIN NHAX"/>
    <property type="match status" value="1"/>
</dbReference>
<dbReference type="InterPro" id="IPR006016">
    <property type="entry name" value="UspA"/>
</dbReference>
<protein>
    <submittedName>
        <fullName evidence="4">Universal stress protein</fullName>
    </submittedName>
</protein>
<evidence type="ECO:0000256" key="1">
    <source>
        <dbReference type="ARBA" id="ARBA00008791"/>
    </source>
</evidence>
<evidence type="ECO:0000313" key="5">
    <source>
        <dbReference type="Proteomes" id="UP000798808"/>
    </source>
</evidence>
<sequence length="277" mass="31156">MGKLTKSILVPVDFTEASANAARNAIELGEKLKTSVYLVNFIPPVRRKVQPSTDAIENISDELVSSMNLLKENEEKLAELVKKVSNNRVEIHSEIKIDKVASGIRKQLKKKEIGLIVIGVTSAHTIGDSICNLRQAHDLIKVDCPIMVCHNQEHTFKGNHRIVVSLDFDSLEQHNVEEIALLARKLSSKVYYIHVNHPDDKKQCTRRDIEDYLAMHSLKAEAIALLNSPNKEMAIKAYADEHDADFIAINRFSKSSSYKECHAGQVVEETENPVFVY</sequence>
<accession>A0ABW9RQV8</accession>
<dbReference type="RefSeq" id="WP_155172013.1">
    <property type="nucleotide sequence ID" value="NZ_BAAAFL010000053.1"/>
</dbReference>
<dbReference type="Proteomes" id="UP000798808">
    <property type="component" value="Unassembled WGS sequence"/>
</dbReference>
<feature type="domain" description="UspA" evidence="3">
    <location>
        <begin position="6"/>
        <end position="128"/>
    </location>
</feature>
<keyword evidence="2" id="KW-0175">Coiled coil</keyword>
<gene>
    <name evidence="4" type="ORF">E1163_12075</name>
</gene>
<proteinExistence type="inferred from homology"/>
<comment type="similarity">
    <text evidence="1">Belongs to the universal stress protein A family.</text>
</comment>
<dbReference type="PANTHER" id="PTHR46268:SF6">
    <property type="entry name" value="UNIVERSAL STRESS PROTEIN UP12"/>
    <property type="match status" value="1"/>
</dbReference>
<comment type="caution">
    <text evidence="4">The sequence shown here is derived from an EMBL/GenBank/DDBJ whole genome shotgun (WGS) entry which is preliminary data.</text>
</comment>